<dbReference type="GO" id="GO:0003677">
    <property type="term" value="F:DNA binding"/>
    <property type="evidence" value="ECO:0007669"/>
    <property type="project" value="InterPro"/>
</dbReference>
<organism evidence="2 3">
    <name type="scientific">Phycicoccus flavus</name>
    <dbReference type="NCBI Taxonomy" id="2502783"/>
    <lineage>
        <taxon>Bacteria</taxon>
        <taxon>Bacillati</taxon>
        <taxon>Actinomycetota</taxon>
        <taxon>Actinomycetes</taxon>
        <taxon>Micrococcales</taxon>
        <taxon>Intrasporangiaceae</taxon>
        <taxon>Phycicoccus</taxon>
    </lineage>
</organism>
<dbReference type="PANTHER" id="PTHR43236">
    <property type="entry name" value="ANTITOXIN HIGA1"/>
    <property type="match status" value="1"/>
</dbReference>
<sequence length="322" mass="35463">MSRLLDGAEGIDLETARVLAGVLGGNAQFWMTREAQYHEDQSRLAADAWARSLPTKDMRSFGWLPKTDDWIARIDACLQYFDVPDVASWNGSYGRMLSSAKFRTSTKASTSEVAVAAWLRQAEIQSRTLSAARWSPGALRSSLSQLRALTRIKDPAEFIPKLTELCGAAGVLVAVVRSPSGCPASGVARFLDGGTPLIALSGRYLADDHFWFTFFHEVGHVLLHGAGEIYVDDFSHQDIEAINGVELEADRFAGETLFPPHLRSAVPTRKLAARDVIRLAHEVGVSPGVVVGQLQFSGRLGFHEMNYLKRRFRWNGTSLEMA</sequence>
<reference evidence="2" key="1">
    <citation type="submission" date="2020-03" db="EMBL/GenBank/DDBJ databases">
        <title>Phycicoccus flavus sp. nov., a novel endophytic actinobacterium isolated from branch of Kandelia candel.</title>
        <authorList>
            <person name="Tuo L."/>
        </authorList>
    </citation>
    <scope>NUCLEOTIDE SEQUENCE</scope>
    <source>
        <strain evidence="2">CMS6Z-2</strain>
    </source>
</reference>
<protein>
    <submittedName>
        <fullName evidence="2">ImmA/IrrE family metallo-endopeptidase</fullName>
    </submittedName>
</protein>
<dbReference type="Gene3D" id="1.10.10.2910">
    <property type="match status" value="1"/>
</dbReference>
<dbReference type="Pfam" id="PF06114">
    <property type="entry name" value="Peptidase_M78"/>
    <property type="match status" value="1"/>
</dbReference>
<evidence type="ECO:0000313" key="3">
    <source>
        <dbReference type="Proteomes" id="UP000287866"/>
    </source>
</evidence>
<keyword evidence="3" id="KW-1185">Reference proteome</keyword>
<proteinExistence type="predicted"/>
<dbReference type="PANTHER" id="PTHR43236:SF1">
    <property type="entry name" value="BLL7220 PROTEIN"/>
    <property type="match status" value="1"/>
</dbReference>
<dbReference type="EMBL" id="SAYU02000034">
    <property type="protein sequence ID" value="NHA68641.1"/>
    <property type="molecule type" value="Genomic_DNA"/>
</dbReference>
<dbReference type="RefSeq" id="WP_164896151.1">
    <property type="nucleotide sequence ID" value="NZ_SAYU02000034.1"/>
</dbReference>
<dbReference type="Proteomes" id="UP000287866">
    <property type="component" value="Unassembled WGS sequence"/>
</dbReference>
<evidence type="ECO:0000313" key="2">
    <source>
        <dbReference type="EMBL" id="NHA68641.1"/>
    </source>
</evidence>
<dbReference type="InterPro" id="IPR010359">
    <property type="entry name" value="IrrE_HExxH"/>
</dbReference>
<dbReference type="AlphaFoldDB" id="A0A8T6R8V7"/>
<dbReference type="Gene3D" id="1.10.260.40">
    <property type="entry name" value="lambda repressor-like DNA-binding domains"/>
    <property type="match status" value="1"/>
</dbReference>
<evidence type="ECO:0000259" key="1">
    <source>
        <dbReference type="Pfam" id="PF06114"/>
    </source>
</evidence>
<gene>
    <name evidence="2" type="ORF">EPD83_011345</name>
</gene>
<dbReference type="InterPro" id="IPR052345">
    <property type="entry name" value="Rad_response_metalloprotease"/>
</dbReference>
<comment type="caution">
    <text evidence="2">The sequence shown here is derived from an EMBL/GenBank/DDBJ whole genome shotgun (WGS) entry which is preliminary data.</text>
</comment>
<name>A0A8T6R8V7_9MICO</name>
<feature type="domain" description="IrrE N-terminal-like" evidence="1">
    <location>
        <begin position="184"/>
        <end position="291"/>
    </location>
</feature>
<accession>A0A8T6R8V7</accession>
<dbReference type="InterPro" id="IPR010982">
    <property type="entry name" value="Lambda_DNA-bd_dom_sf"/>
</dbReference>